<feature type="region of interest" description="Disordered" evidence="1">
    <location>
        <begin position="56"/>
        <end position="180"/>
    </location>
</feature>
<dbReference type="Proteomes" id="UP001497516">
    <property type="component" value="Chromosome 5"/>
</dbReference>
<protein>
    <submittedName>
        <fullName evidence="2">Uncharacterized protein</fullName>
    </submittedName>
</protein>
<reference evidence="2 3" key="1">
    <citation type="submission" date="2024-04" db="EMBL/GenBank/DDBJ databases">
        <authorList>
            <person name="Fracassetti M."/>
        </authorList>
    </citation>
    <scope>NUCLEOTIDE SEQUENCE [LARGE SCALE GENOMIC DNA]</scope>
</reference>
<sequence length="180" mass="18650">MSGYDNVVVKPCFNRMGPHPMEREMGRVQWAGGGFDRVGGADRVLVNRPGRMVEPDRAGAKEVGSGLGGPKPFEPVTGGPLMGGPGRGESRRVDSGRTGAGWTANGRTRVGRTATEPHQNQGSSAYGPPIAAAVGDSGGQPGRYEDYLGKEGHGWGSGGDARGPPGYHRGYPSAGRYGGM</sequence>
<proteinExistence type="predicted"/>
<keyword evidence="3" id="KW-1185">Reference proteome</keyword>
<name>A0AAV2ESW6_9ROSI</name>
<evidence type="ECO:0000256" key="1">
    <source>
        <dbReference type="SAM" id="MobiDB-lite"/>
    </source>
</evidence>
<dbReference type="AlphaFoldDB" id="A0AAV2ESW6"/>
<gene>
    <name evidence="2" type="ORF">LTRI10_LOCUS29798</name>
</gene>
<accession>A0AAV2ESW6</accession>
<evidence type="ECO:0000313" key="3">
    <source>
        <dbReference type="Proteomes" id="UP001497516"/>
    </source>
</evidence>
<organism evidence="2 3">
    <name type="scientific">Linum trigynum</name>
    <dbReference type="NCBI Taxonomy" id="586398"/>
    <lineage>
        <taxon>Eukaryota</taxon>
        <taxon>Viridiplantae</taxon>
        <taxon>Streptophyta</taxon>
        <taxon>Embryophyta</taxon>
        <taxon>Tracheophyta</taxon>
        <taxon>Spermatophyta</taxon>
        <taxon>Magnoliopsida</taxon>
        <taxon>eudicotyledons</taxon>
        <taxon>Gunneridae</taxon>
        <taxon>Pentapetalae</taxon>
        <taxon>rosids</taxon>
        <taxon>fabids</taxon>
        <taxon>Malpighiales</taxon>
        <taxon>Linaceae</taxon>
        <taxon>Linum</taxon>
    </lineage>
</organism>
<evidence type="ECO:0000313" key="2">
    <source>
        <dbReference type="EMBL" id="CAL1388899.1"/>
    </source>
</evidence>
<feature type="compositionally biased region" description="Basic and acidic residues" evidence="1">
    <location>
        <begin position="143"/>
        <end position="153"/>
    </location>
</feature>
<dbReference type="EMBL" id="OZ034818">
    <property type="protein sequence ID" value="CAL1388899.1"/>
    <property type="molecule type" value="Genomic_DNA"/>
</dbReference>